<dbReference type="Ensembl" id="ENSPMRT00000009499.1">
    <property type="protein sequence ID" value="ENSPMRP00000008890.1"/>
    <property type="gene ID" value="ENSPMRG00000005978.1"/>
</dbReference>
<name>A0A670IAI3_PODMU</name>
<dbReference type="Proteomes" id="UP000472272">
    <property type="component" value="Chromosome 6"/>
</dbReference>
<accession>A0A670IAI3</accession>
<organism evidence="1 2">
    <name type="scientific">Podarcis muralis</name>
    <name type="common">Wall lizard</name>
    <name type="synonym">Lacerta muralis</name>
    <dbReference type="NCBI Taxonomy" id="64176"/>
    <lineage>
        <taxon>Eukaryota</taxon>
        <taxon>Metazoa</taxon>
        <taxon>Chordata</taxon>
        <taxon>Craniata</taxon>
        <taxon>Vertebrata</taxon>
        <taxon>Euteleostomi</taxon>
        <taxon>Lepidosauria</taxon>
        <taxon>Squamata</taxon>
        <taxon>Bifurcata</taxon>
        <taxon>Unidentata</taxon>
        <taxon>Episquamata</taxon>
        <taxon>Laterata</taxon>
        <taxon>Lacertibaenia</taxon>
        <taxon>Lacertidae</taxon>
        <taxon>Podarcis</taxon>
    </lineage>
</organism>
<protein>
    <submittedName>
        <fullName evidence="1">Uncharacterized protein</fullName>
    </submittedName>
</protein>
<proteinExistence type="predicted"/>
<dbReference type="AlphaFoldDB" id="A0A670IAI3"/>
<evidence type="ECO:0000313" key="2">
    <source>
        <dbReference type="Proteomes" id="UP000472272"/>
    </source>
</evidence>
<reference evidence="1" key="3">
    <citation type="submission" date="2025-09" db="UniProtKB">
        <authorList>
            <consortium name="Ensembl"/>
        </authorList>
    </citation>
    <scope>IDENTIFICATION</scope>
</reference>
<sequence>MNFFWANRREKLKNKWDCAFLFNVDPRSTSASCCCCSASSSQLQGSCCSCPSLSCQHPQELIWLSVPVNYVYRVLQLQKELDSVMSNGWKLEQLLASDLPVSVGVKPRLNFCVSPLRRDTILKVRGSKV</sequence>
<keyword evidence="2" id="KW-1185">Reference proteome</keyword>
<reference evidence="1 2" key="1">
    <citation type="journal article" date="2019" name="Proc. Natl. Acad. Sci. U.S.A.">
        <title>Regulatory changes in pterin and carotenoid genes underlie balanced color polymorphisms in the wall lizard.</title>
        <authorList>
            <person name="Andrade P."/>
            <person name="Pinho C."/>
            <person name="Perez I de Lanuza G."/>
            <person name="Afonso S."/>
            <person name="Brejcha J."/>
            <person name="Rubin C.J."/>
            <person name="Wallerman O."/>
            <person name="Pereira P."/>
            <person name="Sabatino S.J."/>
            <person name="Bellati A."/>
            <person name="Pellitteri-Rosa D."/>
            <person name="Bosakova Z."/>
            <person name="Bunikis I."/>
            <person name="Carretero M.A."/>
            <person name="Feiner N."/>
            <person name="Marsik P."/>
            <person name="Pauperio F."/>
            <person name="Salvi D."/>
            <person name="Soler L."/>
            <person name="While G.M."/>
            <person name="Uller T."/>
            <person name="Font E."/>
            <person name="Andersson L."/>
            <person name="Carneiro M."/>
        </authorList>
    </citation>
    <scope>NUCLEOTIDE SEQUENCE</scope>
</reference>
<reference evidence="1" key="2">
    <citation type="submission" date="2025-08" db="UniProtKB">
        <authorList>
            <consortium name="Ensembl"/>
        </authorList>
    </citation>
    <scope>IDENTIFICATION</scope>
</reference>
<evidence type="ECO:0000313" key="1">
    <source>
        <dbReference type="Ensembl" id="ENSPMRP00000008890.1"/>
    </source>
</evidence>